<evidence type="ECO:0000256" key="10">
    <source>
        <dbReference type="ARBA" id="ARBA00048954"/>
    </source>
</evidence>
<dbReference type="Proteomes" id="UP000198896">
    <property type="component" value="Unassembled WGS sequence"/>
</dbReference>
<dbReference type="SUPFAM" id="SSF52540">
    <property type="entry name" value="P-loop containing nucleoside triphosphate hydrolases"/>
    <property type="match status" value="1"/>
</dbReference>
<evidence type="ECO:0000256" key="3">
    <source>
        <dbReference type="ARBA" id="ARBA00022705"/>
    </source>
</evidence>
<dbReference type="EC" id="5.6.2.3" evidence="11 12"/>
<dbReference type="PANTHER" id="PTHR30153">
    <property type="entry name" value="REPLICATIVE DNA HELICASE DNAB"/>
    <property type="match status" value="1"/>
</dbReference>
<dbReference type="PROSITE" id="PS51199">
    <property type="entry name" value="SF4_HELICASE"/>
    <property type="match status" value="1"/>
</dbReference>
<dbReference type="RefSeq" id="WP_093913229.1">
    <property type="nucleotide sequence ID" value="NZ_FONL01000005.1"/>
</dbReference>
<accession>A0A1I2A577</accession>
<dbReference type="CDD" id="cd00984">
    <property type="entry name" value="DnaB_C"/>
    <property type="match status" value="1"/>
</dbReference>
<keyword evidence="5 12" id="KW-0378">Hydrolase</keyword>
<dbReference type="GO" id="GO:0016887">
    <property type="term" value="F:ATP hydrolysis activity"/>
    <property type="evidence" value="ECO:0007669"/>
    <property type="project" value="RHEA"/>
</dbReference>
<keyword evidence="7 12" id="KW-0067">ATP-binding</keyword>
<evidence type="ECO:0000256" key="8">
    <source>
        <dbReference type="ARBA" id="ARBA00023125"/>
    </source>
</evidence>
<dbReference type="EMBL" id="FONL01000005">
    <property type="protein sequence ID" value="SFE38738.1"/>
    <property type="molecule type" value="Genomic_DNA"/>
</dbReference>
<dbReference type="PANTHER" id="PTHR30153:SF2">
    <property type="entry name" value="REPLICATIVE DNA HELICASE"/>
    <property type="match status" value="1"/>
</dbReference>
<dbReference type="GO" id="GO:0005829">
    <property type="term" value="C:cytosol"/>
    <property type="evidence" value="ECO:0007669"/>
    <property type="project" value="TreeGrafter"/>
</dbReference>
<keyword evidence="8 12" id="KW-0238">DNA-binding</keyword>
<dbReference type="InterPro" id="IPR007694">
    <property type="entry name" value="DNA_helicase_DnaB-like_C"/>
</dbReference>
<dbReference type="AlphaFoldDB" id="A0A1I2A577"/>
<dbReference type="NCBIfam" id="NF004384">
    <property type="entry name" value="PRK05748.1"/>
    <property type="match status" value="1"/>
</dbReference>
<evidence type="ECO:0000313" key="15">
    <source>
        <dbReference type="Proteomes" id="UP000198896"/>
    </source>
</evidence>
<evidence type="ECO:0000256" key="4">
    <source>
        <dbReference type="ARBA" id="ARBA00022741"/>
    </source>
</evidence>
<evidence type="ECO:0000256" key="12">
    <source>
        <dbReference type="RuleBase" id="RU362085"/>
    </source>
</evidence>
<evidence type="ECO:0000256" key="6">
    <source>
        <dbReference type="ARBA" id="ARBA00022806"/>
    </source>
</evidence>
<dbReference type="STRING" id="1123323.SAMN05216245_10541"/>
<dbReference type="GO" id="GO:0043139">
    <property type="term" value="F:5'-3' DNA helicase activity"/>
    <property type="evidence" value="ECO:0007669"/>
    <property type="project" value="UniProtKB-EC"/>
</dbReference>
<dbReference type="GO" id="GO:0003677">
    <property type="term" value="F:DNA binding"/>
    <property type="evidence" value="ECO:0007669"/>
    <property type="project" value="UniProtKB-UniRule"/>
</dbReference>
<evidence type="ECO:0000256" key="7">
    <source>
        <dbReference type="ARBA" id="ARBA00022840"/>
    </source>
</evidence>
<dbReference type="Pfam" id="PF00772">
    <property type="entry name" value="DnaB"/>
    <property type="match status" value="1"/>
</dbReference>
<dbReference type="FunFam" id="3.40.50.300:FF:000076">
    <property type="entry name" value="Replicative DNA helicase"/>
    <property type="match status" value="1"/>
</dbReference>
<keyword evidence="4 12" id="KW-0547">Nucleotide-binding</keyword>
<dbReference type="Pfam" id="PF03796">
    <property type="entry name" value="DnaB_C"/>
    <property type="match status" value="1"/>
</dbReference>
<dbReference type="InterPro" id="IPR007692">
    <property type="entry name" value="DNA_helicase_DnaB"/>
</dbReference>
<dbReference type="Gene3D" id="3.40.50.300">
    <property type="entry name" value="P-loop containing nucleotide triphosphate hydrolases"/>
    <property type="match status" value="1"/>
</dbReference>
<dbReference type="OrthoDB" id="9773982at2"/>
<dbReference type="InterPro" id="IPR027417">
    <property type="entry name" value="P-loop_NTPase"/>
</dbReference>
<evidence type="ECO:0000256" key="9">
    <source>
        <dbReference type="ARBA" id="ARBA00023235"/>
    </source>
</evidence>
<keyword evidence="6 12" id="KW-0347">Helicase</keyword>
<dbReference type="InterPro" id="IPR016136">
    <property type="entry name" value="DNA_helicase_N/primase_C"/>
</dbReference>
<feature type="domain" description="SF4 helicase" evidence="13">
    <location>
        <begin position="175"/>
        <end position="455"/>
    </location>
</feature>
<sequence>MQDRVPPQNIEAEQSVIGAMLIDKNAVSLVTEKLMPEDFYRQAHQVIYSAILTLHSKNEPIDMITLINELKKMNRLDDVGGVAYVTLLANVVPTAANAKYHAQIVEDKSILRQLVEGGTAIASLGYEGADDVPVIIDQAEKMVLRISNRKGSKDFAEISEVLSDTINHIQAVLESRQSITGVATGFVDLDKLTAGLHPSDFIILAARPSMGKTALALNIAQNVAIRGAREGQPKKRVAFFSLEMSREQLVQRMLCSEADVDAQRLRAGGDNKDNDNADLWNKLWVAADLLSNAQIFIDDTPGITIMEMRSKARRLQAEGGLDLVVIDYLQLMQGTSGRNSSDNRQQEVSEISRGLKALARELNVPVLALSQLSRSVEARQVKKPMLSDLRESGSLEQDADIVMFLYRDDYYKGAEEAPTHITELIVAKHRNGPVGRVNLFFKNECTKFISLARRPEDGGRR</sequence>
<evidence type="ECO:0000256" key="11">
    <source>
        <dbReference type="NCBIfam" id="TIGR00665"/>
    </source>
</evidence>
<name>A0A1I2A577_9FIRM</name>
<evidence type="ECO:0000259" key="13">
    <source>
        <dbReference type="PROSITE" id="PS51199"/>
    </source>
</evidence>
<comment type="similarity">
    <text evidence="1 12">Belongs to the helicase family. DnaB subfamily.</text>
</comment>
<comment type="function">
    <text evidence="12">The main replicative DNA helicase, it participates in initiation and elongation during chromosome replication. Travels ahead of the DNA replisome, separating dsDNA into templates for DNA synthesis. A processive ATP-dependent 5'-3' DNA helicase it has DNA-dependent ATPase activity.</text>
</comment>
<dbReference type="SMART" id="SM00382">
    <property type="entry name" value="AAA"/>
    <property type="match status" value="1"/>
</dbReference>
<keyword evidence="2 12" id="KW-0639">Primosome</keyword>
<dbReference type="InterPro" id="IPR007693">
    <property type="entry name" value="DNA_helicase_DnaB-like_N"/>
</dbReference>
<protein>
    <recommendedName>
        <fullName evidence="11 12">Replicative DNA helicase</fullName>
        <ecNumber evidence="11 12">5.6.2.3</ecNumber>
    </recommendedName>
</protein>
<proteinExistence type="inferred from homology"/>
<dbReference type="GO" id="GO:1990077">
    <property type="term" value="C:primosome complex"/>
    <property type="evidence" value="ECO:0007669"/>
    <property type="project" value="UniProtKB-UniRule"/>
</dbReference>
<evidence type="ECO:0000256" key="1">
    <source>
        <dbReference type="ARBA" id="ARBA00008428"/>
    </source>
</evidence>
<gene>
    <name evidence="14" type="ORF">SAMN05216245_10541</name>
</gene>
<dbReference type="InterPro" id="IPR003593">
    <property type="entry name" value="AAA+_ATPase"/>
</dbReference>
<reference evidence="14 15" key="1">
    <citation type="submission" date="2016-10" db="EMBL/GenBank/DDBJ databases">
        <authorList>
            <person name="de Groot N.N."/>
        </authorList>
    </citation>
    <scope>NUCLEOTIDE SEQUENCE [LARGE SCALE GENOMIC DNA]</scope>
    <source>
        <strain evidence="14 15">DSM 9236</strain>
    </source>
</reference>
<dbReference type="GO" id="GO:0006269">
    <property type="term" value="P:DNA replication, synthesis of primer"/>
    <property type="evidence" value="ECO:0007669"/>
    <property type="project" value="UniProtKB-UniRule"/>
</dbReference>
<dbReference type="Gene3D" id="1.10.860.10">
    <property type="entry name" value="DNAb Helicase, Chain A"/>
    <property type="match status" value="1"/>
</dbReference>
<organism evidence="14 15">
    <name type="scientific">Succiniclasticum ruminis DSM 9236</name>
    <dbReference type="NCBI Taxonomy" id="1123323"/>
    <lineage>
        <taxon>Bacteria</taxon>
        <taxon>Bacillati</taxon>
        <taxon>Bacillota</taxon>
        <taxon>Negativicutes</taxon>
        <taxon>Acidaminococcales</taxon>
        <taxon>Acidaminococcaceae</taxon>
        <taxon>Succiniclasticum</taxon>
    </lineage>
</organism>
<dbReference type="SUPFAM" id="SSF48024">
    <property type="entry name" value="N-terminal domain of DnaB helicase"/>
    <property type="match status" value="1"/>
</dbReference>
<dbReference type="GO" id="GO:0042802">
    <property type="term" value="F:identical protein binding"/>
    <property type="evidence" value="ECO:0007669"/>
    <property type="project" value="UniProtKB-ARBA"/>
</dbReference>
<evidence type="ECO:0000256" key="2">
    <source>
        <dbReference type="ARBA" id="ARBA00022515"/>
    </source>
</evidence>
<keyword evidence="3 12" id="KW-0235">DNA replication</keyword>
<dbReference type="GO" id="GO:0005524">
    <property type="term" value="F:ATP binding"/>
    <property type="evidence" value="ECO:0007669"/>
    <property type="project" value="UniProtKB-UniRule"/>
</dbReference>
<dbReference type="InterPro" id="IPR036185">
    <property type="entry name" value="DNA_heli_DnaB-like_N_sf"/>
</dbReference>
<dbReference type="FunFam" id="1.10.860.10:FF:000001">
    <property type="entry name" value="Replicative DNA helicase"/>
    <property type="match status" value="1"/>
</dbReference>
<comment type="catalytic activity">
    <reaction evidence="10 12">
        <text>ATP + H2O = ADP + phosphate + H(+)</text>
        <dbReference type="Rhea" id="RHEA:13065"/>
        <dbReference type="ChEBI" id="CHEBI:15377"/>
        <dbReference type="ChEBI" id="CHEBI:15378"/>
        <dbReference type="ChEBI" id="CHEBI:30616"/>
        <dbReference type="ChEBI" id="CHEBI:43474"/>
        <dbReference type="ChEBI" id="CHEBI:456216"/>
        <dbReference type="EC" id="5.6.2.3"/>
    </reaction>
</comment>
<evidence type="ECO:0000313" key="14">
    <source>
        <dbReference type="EMBL" id="SFE38738.1"/>
    </source>
</evidence>
<dbReference type="NCBIfam" id="TIGR00665">
    <property type="entry name" value="DnaB"/>
    <property type="match status" value="1"/>
</dbReference>
<keyword evidence="9" id="KW-0413">Isomerase</keyword>
<evidence type="ECO:0000256" key="5">
    <source>
        <dbReference type="ARBA" id="ARBA00022801"/>
    </source>
</evidence>
<keyword evidence="15" id="KW-1185">Reference proteome</keyword>